<feature type="transmembrane region" description="Helical" evidence="1">
    <location>
        <begin position="197"/>
        <end position="218"/>
    </location>
</feature>
<dbReference type="Pfam" id="PF03929">
    <property type="entry name" value="PepSY_TM"/>
    <property type="match status" value="1"/>
</dbReference>
<feature type="transmembrane region" description="Helical" evidence="1">
    <location>
        <begin position="20"/>
        <end position="44"/>
    </location>
</feature>
<keyword evidence="1" id="KW-0472">Membrane</keyword>
<evidence type="ECO:0000256" key="1">
    <source>
        <dbReference type="SAM" id="Phobius"/>
    </source>
</evidence>
<evidence type="ECO:0000313" key="2">
    <source>
        <dbReference type="EMBL" id="QYC10840.1"/>
    </source>
</evidence>
<dbReference type="RefSeq" id="WP_219353560.1">
    <property type="nucleotide sequence ID" value="NZ_CP080034.1"/>
</dbReference>
<evidence type="ECO:0000313" key="3">
    <source>
        <dbReference type="Proteomes" id="UP000824334"/>
    </source>
</evidence>
<name>A0ABX8TKB6_9CAUL</name>
<gene>
    <name evidence="2" type="ORF">KWG56_02165</name>
</gene>
<dbReference type="PANTHER" id="PTHR34219">
    <property type="entry name" value="IRON-REGULATED INNER MEMBRANE PROTEIN-RELATED"/>
    <property type="match status" value="1"/>
</dbReference>
<feature type="transmembrane region" description="Helical" evidence="1">
    <location>
        <begin position="361"/>
        <end position="382"/>
    </location>
</feature>
<accession>A0ABX8TKB6</accession>
<dbReference type="Proteomes" id="UP000824334">
    <property type="component" value="Chromosome"/>
</dbReference>
<dbReference type="EMBL" id="CP080034">
    <property type="protein sequence ID" value="QYC10840.1"/>
    <property type="molecule type" value="Genomic_DNA"/>
</dbReference>
<dbReference type="InterPro" id="IPR005625">
    <property type="entry name" value="PepSY-ass_TM"/>
</dbReference>
<keyword evidence="1" id="KW-0812">Transmembrane</keyword>
<organism evidence="2 3">
    <name type="scientific">Brevundimonas nasdae</name>
    <dbReference type="NCBI Taxonomy" id="172043"/>
    <lineage>
        <taxon>Bacteria</taxon>
        <taxon>Pseudomonadati</taxon>
        <taxon>Pseudomonadota</taxon>
        <taxon>Alphaproteobacteria</taxon>
        <taxon>Caulobacterales</taxon>
        <taxon>Caulobacteraceae</taxon>
        <taxon>Brevundimonas</taxon>
    </lineage>
</organism>
<keyword evidence="3" id="KW-1185">Reference proteome</keyword>
<feature type="transmembrane region" description="Helical" evidence="1">
    <location>
        <begin position="408"/>
        <end position="433"/>
    </location>
</feature>
<protein>
    <submittedName>
        <fullName evidence="2">PepSY domain-containing protein</fullName>
    </submittedName>
</protein>
<sequence length="449" mass="48444">MVTRSSPAPLSGAYRAVWRWHFYAGVLVMPFLMLLALTGALYLFKDEIDQAVYRPLIQVADGPGQAPPDAWLAAAAGAGEGLAANVLVPLRGDQAVRVRVDRPDGSQKTVFVDPHTARVTGVTAYGGVMETIKGLHSLSLFGRAMNILVEIVAGWTIILFATGIYLWWPRGRAVAVLKPTTVDVQRLPFWRDLHALTGFYVGGVVLFLAVTGMPWSAVWGDRFMTVVRETGLGRPPAPAAANPWSHAKHNEAPVGVSWTLQNAVLQGHAADDPSLARVMATAEAQKLARPYVVNIPSTSDLAWTVARQTRKAEDARSLYVDGQTGAVLADVRWSQFGLGAKAFEWGIAVHQGMQYGQVNRIIMLAGCIGVWVLAISGLVMWWKRRPPGLKPARLGAPTAPPGARVRTAVLGIVIPLSILYPLTGLSLLAALLLDWIVRRLAAAARPATF</sequence>
<dbReference type="PANTHER" id="PTHR34219:SF1">
    <property type="entry name" value="PEPSY DOMAIN-CONTAINING PROTEIN"/>
    <property type="match status" value="1"/>
</dbReference>
<proteinExistence type="predicted"/>
<reference evidence="2 3" key="1">
    <citation type="submission" date="2021-07" db="EMBL/GenBank/DDBJ databases">
        <title>Isolation and characterization of bacteria from a gold mining with a capacity of golden bioaccumulation.</title>
        <authorList>
            <person name="Yang X.J."/>
        </authorList>
    </citation>
    <scope>NUCLEOTIDE SEQUENCE [LARGE SCALE GENOMIC DNA]</scope>
    <source>
        <strain evidence="2 3">Au29</strain>
    </source>
</reference>
<dbReference type="GeneID" id="94374052"/>
<feature type="transmembrane region" description="Helical" evidence="1">
    <location>
        <begin position="147"/>
        <end position="168"/>
    </location>
</feature>
<keyword evidence="1" id="KW-1133">Transmembrane helix</keyword>